<feature type="domain" description="Zinc-ribbon" evidence="2">
    <location>
        <begin position="3"/>
        <end position="24"/>
    </location>
</feature>
<evidence type="ECO:0000259" key="2">
    <source>
        <dbReference type="Pfam" id="PF13240"/>
    </source>
</evidence>
<keyword evidence="1" id="KW-0472">Membrane</keyword>
<keyword evidence="4" id="KW-1185">Reference proteome</keyword>
<comment type="caution">
    <text evidence="3">The sequence shown here is derived from an EMBL/GenBank/DDBJ whole genome shotgun (WGS) entry which is preliminary data.</text>
</comment>
<dbReference type="RefSeq" id="WP_004833977.1">
    <property type="nucleotide sequence ID" value="NZ_AEXM01000008.1"/>
</dbReference>
<dbReference type="InterPro" id="IPR026870">
    <property type="entry name" value="Zinc_ribbon_dom"/>
</dbReference>
<evidence type="ECO:0000256" key="1">
    <source>
        <dbReference type="SAM" id="Phobius"/>
    </source>
</evidence>
<dbReference type="Pfam" id="PF13240">
    <property type="entry name" value="Zn_Ribbon_1"/>
    <property type="match status" value="1"/>
</dbReference>
<dbReference type="AlphaFoldDB" id="F0GTV1"/>
<sequence>MRCRKCGHPLDDDARFCTNCGTKVDRSKDFYEKDLAEEKQSDTEILDKDEIKQNEDNFSYEDQEIIEDDENVDYVEEETFDKEVENNTKAKVEDSTKAKGSNNGVRNIILILLVLLLGIFSYKYVKSRPQKIDVSYYYDIELEGVDGFAKANLVFDKDKFLADNKGKIESRTSSNKDEPYDEYLAEIIQNMAPAELDKYENIANGDQLTVSYIIPEDQKLDVEEKYKVEFIDPQSETVSIEGLDEVGEFDPFDYVDVSVEGIYPTNYLSVKVKDDAPEEMNFVNISADKESKIQKGDTIKLKAEANNDTLSQNYGKKVSTTEKDITIDDVPSFLADVSDLSEEDLASLKDAAKGKIAEMSLPNGVSLNDAKYVGEVLSYKENSGNELYLLYEITVAEDIEGHKDKFTFYNAVDFSDVTIGSDNLYSYMDMLYQNASHKFTKKGSTKRESLPYNAYYSVDEILREIKTDNNKTYTEKFDPDISVYRVRTDGIANEYLSNENSILTLYENGSARYQQEFNEIFTGTWTNDGDNFYLNLDAFNKNKDLKGKVDVGKSINIPDQNQWKGEVFKIVK</sequence>
<organism evidence="3 4">
    <name type="scientific">Anaerococcus prevotii ACS-065-V-Col13</name>
    <dbReference type="NCBI Taxonomy" id="879305"/>
    <lineage>
        <taxon>Bacteria</taxon>
        <taxon>Bacillati</taxon>
        <taxon>Bacillota</taxon>
        <taxon>Tissierellia</taxon>
        <taxon>Tissierellales</taxon>
        <taxon>Peptoniphilaceae</taxon>
        <taxon>Anaerococcus</taxon>
    </lineage>
</organism>
<accession>F0GTV1</accession>
<keyword evidence="1" id="KW-1133">Transmembrane helix</keyword>
<dbReference type="EMBL" id="AEXM01000008">
    <property type="protein sequence ID" value="EGC82708.1"/>
    <property type="molecule type" value="Genomic_DNA"/>
</dbReference>
<evidence type="ECO:0000313" key="3">
    <source>
        <dbReference type="EMBL" id="EGC82708.1"/>
    </source>
</evidence>
<dbReference type="PATRIC" id="fig|879305.3.peg.231"/>
<dbReference type="eggNOG" id="ENOG5031ZD1">
    <property type="taxonomic scope" value="Bacteria"/>
</dbReference>
<keyword evidence="1" id="KW-0812">Transmembrane</keyword>
<gene>
    <name evidence="3" type="ORF">HMPREF9290_0036</name>
</gene>
<feature type="transmembrane region" description="Helical" evidence="1">
    <location>
        <begin position="107"/>
        <end position="125"/>
    </location>
</feature>
<dbReference type="STRING" id="879305.HMPREF9290_0036"/>
<name>F0GTV1_9FIRM</name>
<protein>
    <recommendedName>
        <fullName evidence="2">Zinc-ribbon domain-containing protein</fullName>
    </recommendedName>
</protein>
<dbReference type="Proteomes" id="UP000005286">
    <property type="component" value="Unassembled WGS sequence"/>
</dbReference>
<evidence type="ECO:0000313" key="4">
    <source>
        <dbReference type="Proteomes" id="UP000005286"/>
    </source>
</evidence>
<proteinExistence type="predicted"/>
<reference evidence="3 4" key="1">
    <citation type="submission" date="2011-01" db="EMBL/GenBank/DDBJ databases">
        <authorList>
            <person name="Durkin A.S."/>
            <person name="Madupu R."/>
            <person name="Torralba M."/>
            <person name="Gillis M."/>
            <person name="Methe B."/>
            <person name="Sutton G."/>
            <person name="Nelson K.E."/>
        </authorList>
    </citation>
    <scope>NUCLEOTIDE SEQUENCE [LARGE SCALE GENOMIC DNA]</scope>
    <source>
        <strain evidence="3 4">ACS-065-V-Col13</strain>
    </source>
</reference>